<dbReference type="InterPro" id="IPR017941">
    <property type="entry name" value="Rieske_2Fe-2S"/>
</dbReference>
<dbReference type="InterPro" id="IPR012000">
    <property type="entry name" value="Thiamin_PyroP_enz_cen_dom"/>
</dbReference>
<dbReference type="InterPro" id="IPR036922">
    <property type="entry name" value="Rieske_2Fe-2S_sf"/>
</dbReference>
<sequence>MTLWHRLDELPDEGRVRTAVVDGRTVALSRCGGRIGALDNHCPHQGGPLGEGSIENGLLRCPWHGYDYDPTTGRPPEGFSDAPLAYPVEHRTDGVWVALPEPAERPRSVSDVLVETLVAWGVDTVFGMVGHSNLGFAEALRRAEARGELRYVGIRHEGAAAFAASAYGKLTGRPAACLAIAGPGSTNLLTGLYDAKLDGAPVLAISGQVPSSVLGRGAFQDLDLSAAFRDVAVSTVTVHAGSDHAELAATAVKHAVDARGVAHLVLPDEVQDLPSDAPAGVPAGRRAGLAVTPPEAELDAAAVRLRTARRPVVVAGQGARGAAADLRALAERLGAPVLTTFRAKGLVPDTHPLGAGVLGRSGTPVASWLMNEADLLLVVGASFANHTGIASYKPIVQVDDVPSAIGRFHGVEVGLLGDAAVTVRALADRLGEPVAVDQRPDVAARWRIWRAEKARRAADDRGRGVASAAVFAALSAHCPPDAVIAVDVGNHAYSFGRYFESAGQPVLMSGYLGSIGFGYPAALGAWTAEPGRPVVAVTGDGGFGQYLAELTTAVRYGIPVKHVLLDNGALGKISKEQLAGDLPVWQTSLVNPDFAGYARLCGAVGIPVYRADELDAGMKELFAADGPALLHVHADGELV</sequence>
<dbReference type="SUPFAM" id="SSF50022">
    <property type="entry name" value="ISP domain"/>
    <property type="match status" value="1"/>
</dbReference>
<organism evidence="9 10">
    <name type="scientific">Pseudonocardia yuanmonensis</name>
    <dbReference type="NCBI Taxonomy" id="1095914"/>
    <lineage>
        <taxon>Bacteria</taxon>
        <taxon>Bacillati</taxon>
        <taxon>Actinomycetota</taxon>
        <taxon>Actinomycetes</taxon>
        <taxon>Pseudonocardiales</taxon>
        <taxon>Pseudonocardiaceae</taxon>
        <taxon>Pseudonocardia</taxon>
    </lineage>
</organism>
<dbReference type="CDD" id="cd03467">
    <property type="entry name" value="Rieske"/>
    <property type="match status" value="1"/>
</dbReference>
<dbReference type="InterPro" id="IPR000399">
    <property type="entry name" value="TPP-bd_CS"/>
</dbReference>
<keyword evidence="5" id="KW-0411">Iron-sulfur</keyword>
<gene>
    <name evidence="9" type="ORF">GCM10023215_21510</name>
</gene>
<evidence type="ECO:0000256" key="2">
    <source>
        <dbReference type="ARBA" id="ARBA00022714"/>
    </source>
</evidence>
<dbReference type="CDD" id="cd07039">
    <property type="entry name" value="TPP_PYR_POX"/>
    <property type="match status" value="1"/>
</dbReference>
<dbReference type="InterPro" id="IPR047210">
    <property type="entry name" value="TPP_PYR_POXB-like"/>
</dbReference>
<proteinExistence type="inferred from homology"/>
<dbReference type="Gene3D" id="3.40.50.970">
    <property type="match status" value="2"/>
</dbReference>
<dbReference type="InterPro" id="IPR029035">
    <property type="entry name" value="DHS-like_NAD/FAD-binding_dom"/>
</dbReference>
<evidence type="ECO:0000313" key="10">
    <source>
        <dbReference type="Proteomes" id="UP001500325"/>
    </source>
</evidence>
<dbReference type="SUPFAM" id="SSF52518">
    <property type="entry name" value="Thiamin diphosphate-binding fold (THDP-binding)"/>
    <property type="match status" value="2"/>
</dbReference>
<dbReference type="InterPro" id="IPR012001">
    <property type="entry name" value="Thiamin_PyroP_enz_TPP-bd_dom"/>
</dbReference>
<keyword evidence="3" id="KW-0479">Metal-binding</keyword>
<evidence type="ECO:0000256" key="7">
    <source>
        <dbReference type="RuleBase" id="RU362132"/>
    </source>
</evidence>
<keyword evidence="4" id="KW-0408">Iron</keyword>
<keyword evidence="6 7" id="KW-0786">Thiamine pyrophosphate</keyword>
<dbReference type="SUPFAM" id="SSF52467">
    <property type="entry name" value="DHS-like NAD/FAD-binding domain"/>
    <property type="match status" value="1"/>
</dbReference>
<dbReference type="Pfam" id="PF02776">
    <property type="entry name" value="TPP_enzyme_N"/>
    <property type="match status" value="1"/>
</dbReference>
<evidence type="ECO:0000256" key="5">
    <source>
        <dbReference type="ARBA" id="ARBA00023014"/>
    </source>
</evidence>
<dbReference type="Pfam" id="PF02775">
    <property type="entry name" value="TPP_enzyme_C"/>
    <property type="match status" value="1"/>
</dbReference>
<keyword evidence="2" id="KW-0001">2Fe-2S</keyword>
<evidence type="ECO:0000256" key="1">
    <source>
        <dbReference type="ARBA" id="ARBA00007812"/>
    </source>
</evidence>
<comment type="similarity">
    <text evidence="1 7">Belongs to the TPP enzyme family.</text>
</comment>
<comment type="caution">
    <text evidence="9">The sequence shown here is derived from an EMBL/GenBank/DDBJ whole genome shotgun (WGS) entry which is preliminary data.</text>
</comment>
<accession>A0ABP8WDL9</accession>
<dbReference type="PROSITE" id="PS51296">
    <property type="entry name" value="RIESKE"/>
    <property type="match status" value="1"/>
</dbReference>
<evidence type="ECO:0000256" key="3">
    <source>
        <dbReference type="ARBA" id="ARBA00022723"/>
    </source>
</evidence>
<evidence type="ECO:0000256" key="4">
    <source>
        <dbReference type="ARBA" id="ARBA00023004"/>
    </source>
</evidence>
<evidence type="ECO:0000259" key="8">
    <source>
        <dbReference type="PROSITE" id="PS51296"/>
    </source>
</evidence>
<dbReference type="EMBL" id="BAABIC010000006">
    <property type="protein sequence ID" value="GAA4685878.1"/>
    <property type="molecule type" value="Genomic_DNA"/>
</dbReference>
<evidence type="ECO:0000313" key="9">
    <source>
        <dbReference type="EMBL" id="GAA4685878.1"/>
    </source>
</evidence>
<dbReference type="Pfam" id="PF00355">
    <property type="entry name" value="Rieske"/>
    <property type="match status" value="1"/>
</dbReference>
<dbReference type="InterPro" id="IPR011766">
    <property type="entry name" value="TPP_enzyme_TPP-bd"/>
</dbReference>
<protein>
    <submittedName>
        <fullName evidence="9">Thiamine pyrophosphate-binding protein</fullName>
    </submittedName>
</protein>
<dbReference type="PANTHER" id="PTHR42981:SF2">
    <property type="entry name" value="PYRUVATE DEHYDROGENASE [UBIQUINONE]"/>
    <property type="match status" value="1"/>
</dbReference>
<dbReference type="Gene3D" id="3.40.50.1220">
    <property type="entry name" value="TPP-binding domain"/>
    <property type="match status" value="1"/>
</dbReference>
<dbReference type="Proteomes" id="UP001500325">
    <property type="component" value="Unassembled WGS sequence"/>
</dbReference>
<dbReference type="Gene3D" id="2.102.10.10">
    <property type="entry name" value="Rieske [2Fe-2S] iron-sulphur domain"/>
    <property type="match status" value="1"/>
</dbReference>
<reference evidence="10" key="1">
    <citation type="journal article" date="2019" name="Int. J. Syst. Evol. Microbiol.">
        <title>The Global Catalogue of Microorganisms (GCM) 10K type strain sequencing project: providing services to taxonomists for standard genome sequencing and annotation.</title>
        <authorList>
            <consortium name="The Broad Institute Genomics Platform"/>
            <consortium name="The Broad Institute Genome Sequencing Center for Infectious Disease"/>
            <person name="Wu L."/>
            <person name="Ma J."/>
        </authorList>
    </citation>
    <scope>NUCLEOTIDE SEQUENCE [LARGE SCALE GENOMIC DNA]</scope>
    <source>
        <strain evidence="10">JCM 18055</strain>
    </source>
</reference>
<feature type="domain" description="Rieske" evidence="8">
    <location>
        <begin position="2"/>
        <end position="97"/>
    </location>
</feature>
<keyword evidence="10" id="KW-1185">Reference proteome</keyword>
<dbReference type="Pfam" id="PF00205">
    <property type="entry name" value="TPP_enzyme_M"/>
    <property type="match status" value="1"/>
</dbReference>
<dbReference type="InterPro" id="IPR029061">
    <property type="entry name" value="THDP-binding"/>
</dbReference>
<name>A0ABP8WDL9_9PSEU</name>
<dbReference type="RefSeq" id="WP_345380166.1">
    <property type="nucleotide sequence ID" value="NZ_BAABIC010000006.1"/>
</dbReference>
<dbReference type="PANTHER" id="PTHR42981">
    <property type="entry name" value="PYRUVATE DEHYDROGENASE [UBIQUINONE]"/>
    <property type="match status" value="1"/>
</dbReference>
<evidence type="ECO:0000256" key="6">
    <source>
        <dbReference type="ARBA" id="ARBA00023052"/>
    </source>
</evidence>
<dbReference type="InterPro" id="IPR047211">
    <property type="entry name" value="POXB-like"/>
</dbReference>
<dbReference type="PROSITE" id="PS00187">
    <property type="entry name" value="TPP_ENZYMES"/>
    <property type="match status" value="1"/>
</dbReference>